<dbReference type="EMBL" id="CAVMJV010000057">
    <property type="protein sequence ID" value="CAK5085282.1"/>
    <property type="molecule type" value="Genomic_DNA"/>
</dbReference>
<evidence type="ECO:0000313" key="1">
    <source>
        <dbReference type="EMBL" id="CAK5085282.1"/>
    </source>
</evidence>
<reference evidence="1" key="1">
    <citation type="submission" date="2023-11" db="EMBL/GenBank/DDBJ databases">
        <authorList>
            <person name="Poullet M."/>
        </authorList>
    </citation>
    <scope>NUCLEOTIDE SEQUENCE</scope>
    <source>
        <strain evidence="1">E1834</strain>
    </source>
</reference>
<dbReference type="Proteomes" id="UP001497535">
    <property type="component" value="Unassembled WGS sequence"/>
</dbReference>
<keyword evidence="2" id="KW-1185">Reference proteome</keyword>
<accession>A0ACB1A3N9</accession>
<gene>
    <name evidence="1" type="ORF">MENTE1834_LOCUS32721</name>
</gene>
<name>A0ACB1A3N9_MELEN</name>
<sequence>MKDGGISTTKSDSYIFAIENNSIPICFDPLAGEDGRKLLFIPKARRRGPLSIDEINECRYDPKWKIKRCFFYSIFWFGWIFSLLIAILITFSHPKCEFTTREWWKDSIIYEIWTLSFSDSNSDKIGDFIGIIQKLDYLRRLGVGAIFLRPIMRVEKSGLGVIEYNKLASKIGNFEQFNELIIKAHKKALTQNLTKNKRTNKIQRIKQIHIFKTGIRVLIDFPLVLTSISNPWFDKSALASAHPEDAHFADFFIWRRGIPNSEFISEYCGSTLKYFHVKDRPDLPVLHWTNKNVSDTIKAALSFWINKGIDGFHFSSIEYLYRSEDGKDPNWEKIAKILRSLRIFLDDERGGGSAREKIFLFASHAHLSEASKRLLIEHASLNLIVNTELQSLASGNLICSSKNKGNNIGECANEIIADLLIFHKNDEERSATGLVEKDEDRVKVWPVWNFGNAFTPRLASRVDSRIIAEILIQLILILPGTPLLYYGEEIGQKDLSRGKFPQRGPLGWNIDEIEEENPHFSSTNNTNITTTPPSLNKPKANQISQNIFRNFLRLSNLRKYSNSLRYGNVYITKPMEHDAFLLCRYIENNRENDRKFYGEITIFAANFGSITRILPLSQLFPLFQQNSKNQKWHGRVIANSINALEDYPINSFLDLTRKKLIRLGPMQSIVIQAFNGYF</sequence>
<organism evidence="1 2">
    <name type="scientific">Meloidogyne enterolobii</name>
    <name type="common">Root-knot nematode worm</name>
    <name type="synonym">Meloidogyne mayaguensis</name>
    <dbReference type="NCBI Taxonomy" id="390850"/>
    <lineage>
        <taxon>Eukaryota</taxon>
        <taxon>Metazoa</taxon>
        <taxon>Ecdysozoa</taxon>
        <taxon>Nematoda</taxon>
        <taxon>Chromadorea</taxon>
        <taxon>Rhabditida</taxon>
        <taxon>Tylenchina</taxon>
        <taxon>Tylenchomorpha</taxon>
        <taxon>Tylenchoidea</taxon>
        <taxon>Meloidogynidae</taxon>
        <taxon>Meloidogyninae</taxon>
        <taxon>Meloidogyne</taxon>
    </lineage>
</organism>
<proteinExistence type="predicted"/>
<comment type="caution">
    <text evidence="1">The sequence shown here is derived from an EMBL/GenBank/DDBJ whole genome shotgun (WGS) entry which is preliminary data.</text>
</comment>
<protein>
    <submittedName>
        <fullName evidence="1">Uncharacterized protein</fullName>
    </submittedName>
</protein>
<evidence type="ECO:0000313" key="2">
    <source>
        <dbReference type="Proteomes" id="UP001497535"/>
    </source>
</evidence>